<feature type="region of interest" description="Disordered" evidence="2">
    <location>
        <begin position="1"/>
        <end position="25"/>
    </location>
</feature>
<reference evidence="4 5" key="1">
    <citation type="submission" date="2018-02" db="EMBL/GenBank/DDBJ databases">
        <title>The genomes of Aspergillus section Nigri reveals drivers in fungal speciation.</title>
        <authorList>
            <consortium name="DOE Joint Genome Institute"/>
            <person name="Vesth T.C."/>
            <person name="Nybo J."/>
            <person name="Theobald S."/>
            <person name="Brandl J."/>
            <person name="Frisvad J.C."/>
            <person name="Nielsen K.F."/>
            <person name="Lyhne E.K."/>
            <person name="Kogle M.E."/>
            <person name="Kuo A."/>
            <person name="Riley R."/>
            <person name="Clum A."/>
            <person name="Nolan M."/>
            <person name="Lipzen A."/>
            <person name="Salamov A."/>
            <person name="Henrissat B."/>
            <person name="Wiebenga A."/>
            <person name="De vries R.P."/>
            <person name="Grigoriev I.V."/>
            <person name="Mortensen U.H."/>
            <person name="Andersen M.R."/>
            <person name="Baker S.E."/>
        </authorList>
    </citation>
    <scope>NUCLEOTIDE SEQUENCE [LARGE SCALE GENOMIC DNA]</scope>
    <source>
        <strain evidence="4 5">CBS 707.79</strain>
    </source>
</reference>
<keyword evidence="3" id="KW-0472">Membrane</keyword>
<keyword evidence="3" id="KW-1133">Transmembrane helix</keyword>
<feature type="transmembrane region" description="Helical" evidence="3">
    <location>
        <begin position="34"/>
        <end position="52"/>
    </location>
</feature>
<dbReference type="GO" id="GO:0043386">
    <property type="term" value="P:mycotoxin biosynthetic process"/>
    <property type="evidence" value="ECO:0007669"/>
    <property type="project" value="InterPro"/>
</dbReference>
<dbReference type="VEuPathDB" id="FungiDB:BO71DRAFT_425608"/>
<organism evidence="4 5">
    <name type="scientific">Aspergillus ellipticus CBS 707.79</name>
    <dbReference type="NCBI Taxonomy" id="1448320"/>
    <lineage>
        <taxon>Eukaryota</taxon>
        <taxon>Fungi</taxon>
        <taxon>Dikarya</taxon>
        <taxon>Ascomycota</taxon>
        <taxon>Pezizomycotina</taxon>
        <taxon>Eurotiomycetes</taxon>
        <taxon>Eurotiomycetidae</taxon>
        <taxon>Eurotiales</taxon>
        <taxon>Aspergillaceae</taxon>
        <taxon>Aspergillus</taxon>
        <taxon>Aspergillus subgen. Circumdati</taxon>
    </lineage>
</organism>
<gene>
    <name evidence="4" type="ORF">BO71DRAFT_425608</name>
</gene>
<accession>A0A319DR52</accession>
<evidence type="ECO:0000313" key="4">
    <source>
        <dbReference type="EMBL" id="PYH98984.1"/>
    </source>
</evidence>
<dbReference type="PANTHER" id="PTHR33365:SF7">
    <property type="entry name" value="TAT PATHWAY SIGNAL SEQUENCE"/>
    <property type="match status" value="1"/>
</dbReference>
<keyword evidence="3" id="KW-0812">Transmembrane</keyword>
<dbReference type="EMBL" id="KZ825806">
    <property type="protein sequence ID" value="PYH98984.1"/>
    <property type="molecule type" value="Genomic_DNA"/>
</dbReference>
<proteinExistence type="inferred from homology"/>
<dbReference type="AlphaFoldDB" id="A0A319DR52"/>
<evidence type="ECO:0000256" key="1">
    <source>
        <dbReference type="ARBA" id="ARBA00035112"/>
    </source>
</evidence>
<dbReference type="InterPro" id="IPR021765">
    <property type="entry name" value="UstYa-like"/>
</dbReference>
<evidence type="ECO:0000313" key="5">
    <source>
        <dbReference type="Proteomes" id="UP000247810"/>
    </source>
</evidence>
<evidence type="ECO:0000256" key="3">
    <source>
        <dbReference type="SAM" id="Phobius"/>
    </source>
</evidence>
<dbReference type="OrthoDB" id="3687641at2759"/>
<dbReference type="PANTHER" id="PTHR33365">
    <property type="entry name" value="YALI0B05434P"/>
    <property type="match status" value="1"/>
</dbReference>
<feature type="compositionally biased region" description="Basic and acidic residues" evidence="2">
    <location>
        <begin position="1"/>
        <end position="13"/>
    </location>
</feature>
<comment type="similarity">
    <text evidence="1">Belongs to the ustYa family.</text>
</comment>
<dbReference type="Proteomes" id="UP000247810">
    <property type="component" value="Unassembled WGS sequence"/>
</dbReference>
<sequence length="226" mass="25705">MASIEDGKKRPFLGDEEGDHEAIAPAQRSKTHRVLFILQIAFLAVNLALLFWNSHLAQNFNRCEMKDNASTNTYTPARSALQYTVEEIHAGSDHNPFSGPPRPEVDQAWSQLLRGGIIKISEDELRRLNKTSIPLQDGSGYIGYLESIHMLHCKRIYQSQYPEQYPELQGTDAFAPGHWDHCLEVLRQGIICNADITVNTYYWKDGEIQGNRTGARTCTNWERISE</sequence>
<dbReference type="STRING" id="1448320.A0A319DR52"/>
<dbReference type="Pfam" id="PF11807">
    <property type="entry name" value="UstYa"/>
    <property type="match status" value="1"/>
</dbReference>
<keyword evidence="5" id="KW-1185">Reference proteome</keyword>
<protein>
    <recommendedName>
        <fullName evidence="6">Tat pathway signal sequence</fullName>
    </recommendedName>
</protein>
<evidence type="ECO:0008006" key="6">
    <source>
        <dbReference type="Google" id="ProtNLM"/>
    </source>
</evidence>
<evidence type="ECO:0000256" key="2">
    <source>
        <dbReference type="SAM" id="MobiDB-lite"/>
    </source>
</evidence>
<name>A0A319DR52_9EURO</name>